<dbReference type="GeneID" id="20196710"/>
<dbReference type="Pfam" id="PF04664">
    <property type="entry name" value="OGFr_N"/>
    <property type="match status" value="1"/>
</dbReference>
<name>T1EJG0_HELRO</name>
<dbReference type="CTD" id="20196710"/>
<evidence type="ECO:0000313" key="3">
    <source>
        <dbReference type="EMBL" id="ESO06938.1"/>
    </source>
</evidence>
<feature type="domain" description="Opioid growth factor receptor (OGFr) conserved" evidence="2">
    <location>
        <begin position="2"/>
        <end position="110"/>
    </location>
</feature>
<dbReference type="OrthoDB" id="9030204at2759"/>
<dbReference type="PANTHER" id="PTHR14015">
    <property type="entry name" value="OPIOID GROWTH FACTOR RECEPTOR OGFR ZETA-TYPE OPIOID RECEPTOR"/>
    <property type="match status" value="1"/>
</dbReference>
<organism evidence="4 5">
    <name type="scientific">Helobdella robusta</name>
    <name type="common">Californian leech</name>
    <dbReference type="NCBI Taxonomy" id="6412"/>
    <lineage>
        <taxon>Eukaryota</taxon>
        <taxon>Metazoa</taxon>
        <taxon>Spiralia</taxon>
        <taxon>Lophotrochozoa</taxon>
        <taxon>Annelida</taxon>
        <taxon>Clitellata</taxon>
        <taxon>Hirudinea</taxon>
        <taxon>Rhynchobdellida</taxon>
        <taxon>Glossiphoniidae</taxon>
        <taxon>Helobdella</taxon>
    </lineage>
</organism>
<reference evidence="5" key="1">
    <citation type="submission" date="2012-12" db="EMBL/GenBank/DDBJ databases">
        <authorList>
            <person name="Hellsten U."/>
            <person name="Grimwood J."/>
            <person name="Chapman J.A."/>
            <person name="Shapiro H."/>
            <person name="Aerts A."/>
            <person name="Otillar R.P."/>
            <person name="Terry A.Y."/>
            <person name="Boore J.L."/>
            <person name="Simakov O."/>
            <person name="Marletaz F."/>
            <person name="Cho S.-J."/>
            <person name="Edsinger-Gonzales E."/>
            <person name="Havlak P."/>
            <person name="Kuo D.-H."/>
            <person name="Larsson T."/>
            <person name="Lv J."/>
            <person name="Arendt D."/>
            <person name="Savage R."/>
            <person name="Osoegawa K."/>
            <person name="de Jong P."/>
            <person name="Lindberg D.R."/>
            <person name="Seaver E.C."/>
            <person name="Weisblat D.A."/>
            <person name="Putnam N.H."/>
            <person name="Grigoriev I.V."/>
            <person name="Rokhsar D.S."/>
        </authorList>
    </citation>
    <scope>NUCLEOTIDE SEQUENCE</scope>
</reference>
<proteinExistence type="inferred from homology"/>
<dbReference type="InterPro" id="IPR006757">
    <property type="entry name" value="OGF_rcpt"/>
</dbReference>
<dbReference type="EMBL" id="KB096275">
    <property type="protein sequence ID" value="ESO06938.1"/>
    <property type="molecule type" value="Genomic_DNA"/>
</dbReference>
<evidence type="ECO:0000256" key="1">
    <source>
        <dbReference type="ARBA" id="ARBA00010365"/>
    </source>
</evidence>
<keyword evidence="5" id="KW-1185">Reference proteome</keyword>
<dbReference type="GO" id="GO:0140625">
    <property type="term" value="F:opioid growth factor receptor activity"/>
    <property type="evidence" value="ECO:0007669"/>
    <property type="project" value="InterPro"/>
</dbReference>
<gene>
    <name evidence="4" type="primary">20196710</name>
    <name evidence="3" type="ORF">HELRODRAFT_144719</name>
</gene>
<dbReference type="AlphaFoldDB" id="T1EJG0"/>
<reference evidence="4" key="3">
    <citation type="submission" date="2015-06" db="UniProtKB">
        <authorList>
            <consortium name="EnsemblMetazoa"/>
        </authorList>
    </citation>
    <scope>IDENTIFICATION</scope>
</reference>
<accession>T1EJG0</accession>
<dbReference type="KEGG" id="hro:HELRODRAFT_144719"/>
<evidence type="ECO:0000313" key="4">
    <source>
        <dbReference type="EnsemblMetazoa" id="HelroP144719"/>
    </source>
</evidence>
<evidence type="ECO:0000313" key="5">
    <source>
        <dbReference type="Proteomes" id="UP000015101"/>
    </source>
</evidence>
<evidence type="ECO:0000259" key="2">
    <source>
        <dbReference type="Pfam" id="PF04664"/>
    </source>
</evidence>
<dbReference type="RefSeq" id="XP_009015034.1">
    <property type="nucleotide sequence ID" value="XM_009016786.1"/>
</dbReference>
<dbReference type="EMBL" id="AMQM01003724">
    <property type="status" value="NOT_ANNOTATED_CDS"/>
    <property type="molecule type" value="Genomic_DNA"/>
</dbReference>
<comment type="similarity">
    <text evidence="1">Belongs to the opioid growth factor receptor family.</text>
</comment>
<dbReference type="PANTHER" id="PTHR14015:SF2">
    <property type="entry name" value="OPIOID GROWTH FACTOR RECEPTOR (OGFR) CONSERVED DOMAIN-CONTAINING PROTEIN"/>
    <property type="match status" value="1"/>
</dbReference>
<sequence>SNWADDFDKLESHHGYIQWLFPLTEHGVNDHAQTLTQQEIKIFKENVNLQKMLLRSYNLMLKFYGFKLESEETGKVSLLSNCNERFYNLCSSPHNFLRITRIIKCLSLLG</sequence>
<dbReference type="Proteomes" id="UP000015101">
    <property type="component" value="Unassembled WGS sequence"/>
</dbReference>
<protein>
    <recommendedName>
        <fullName evidence="2">Opioid growth factor receptor (OGFr) conserved domain-containing protein</fullName>
    </recommendedName>
</protein>
<dbReference type="GO" id="GO:0016020">
    <property type="term" value="C:membrane"/>
    <property type="evidence" value="ECO:0007669"/>
    <property type="project" value="InterPro"/>
</dbReference>
<dbReference type="InterPro" id="IPR039574">
    <property type="entry name" value="OGFr"/>
</dbReference>
<dbReference type="OMA" id="NCNERFY"/>
<dbReference type="HOGENOM" id="CLU_2229314_0_0_1"/>
<dbReference type="eggNOG" id="ENOG502QVIF">
    <property type="taxonomic scope" value="Eukaryota"/>
</dbReference>
<dbReference type="EnsemblMetazoa" id="HelroT144719">
    <property type="protein sequence ID" value="HelroP144719"/>
    <property type="gene ID" value="HelroG144719"/>
</dbReference>
<dbReference type="InParanoid" id="T1EJG0"/>
<reference evidence="3 5" key="2">
    <citation type="journal article" date="2013" name="Nature">
        <title>Insights into bilaterian evolution from three spiralian genomes.</title>
        <authorList>
            <person name="Simakov O."/>
            <person name="Marletaz F."/>
            <person name="Cho S.J."/>
            <person name="Edsinger-Gonzales E."/>
            <person name="Havlak P."/>
            <person name="Hellsten U."/>
            <person name="Kuo D.H."/>
            <person name="Larsson T."/>
            <person name="Lv J."/>
            <person name="Arendt D."/>
            <person name="Savage R."/>
            <person name="Osoegawa K."/>
            <person name="de Jong P."/>
            <person name="Grimwood J."/>
            <person name="Chapman J.A."/>
            <person name="Shapiro H."/>
            <person name="Aerts A."/>
            <person name="Otillar R.P."/>
            <person name="Terry A.Y."/>
            <person name="Boore J.L."/>
            <person name="Grigoriev I.V."/>
            <person name="Lindberg D.R."/>
            <person name="Seaver E.C."/>
            <person name="Weisblat D.A."/>
            <person name="Putnam N.H."/>
            <person name="Rokhsar D.S."/>
        </authorList>
    </citation>
    <scope>NUCLEOTIDE SEQUENCE</scope>
</reference>